<evidence type="ECO:0000313" key="2">
    <source>
        <dbReference type="Proteomes" id="UP000541535"/>
    </source>
</evidence>
<proteinExistence type="predicted"/>
<accession>A0A7W5BBR5</accession>
<dbReference type="Pfam" id="PF02482">
    <property type="entry name" value="Ribosomal_S30AE"/>
    <property type="match status" value="1"/>
</dbReference>
<comment type="caution">
    <text evidence="1">The sequence shown here is derived from an EMBL/GenBank/DDBJ whole genome shotgun (WGS) entry which is preliminary data.</text>
</comment>
<dbReference type="InterPro" id="IPR036567">
    <property type="entry name" value="RHF-like"/>
</dbReference>
<organism evidence="1 2">
    <name type="scientific">Pseudoduganella violacea</name>
    <dbReference type="NCBI Taxonomy" id="1715466"/>
    <lineage>
        <taxon>Bacteria</taxon>
        <taxon>Pseudomonadati</taxon>
        <taxon>Pseudomonadota</taxon>
        <taxon>Betaproteobacteria</taxon>
        <taxon>Burkholderiales</taxon>
        <taxon>Oxalobacteraceae</taxon>
        <taxon>Telluria group</taxon>
        <taxon>Pseudoduganella</taxon>
    </lineage>
</organism>
<dbReference type="AlphaFoldDB" id="A0A7W5BBR5"/>
<dbReference type="EMBL" id="JACHXD010000006">
    <property type="protein sequence ID" value="MBB3119400.1"/>
    <property type="molecule type" value="Genomic_DNA"/>
</dbReference>
<gene>
    <name evidence="1" type="ORF">FHS03_002452</name>
</gene>
<dbReference type="Gene3D" id="3.30.160.100">
    <property type="entry name" value="Ribosome hibernation promotion factor-like"/>
    <property type="match status" value="1"/>
</dbReference>
<sequence>MQIHVNTDKTIERHAGLDDHVHNVVSTALNRFGEHISRVEVHLSNNHAQKSADGEIRCTIEARLNGYQPIAVSDHDATLHQSISGAVEKLKRSVDSTLGRLYDKRHATPDFEEQAE</sequence>
<dbReference type="InterPro" id="IPR003489">
    <property type="entry name" value="RHF/RaiA"/>
</dbReference>
<keyword evidence="2" id="KW-1185">Reference proteome</keyword>
<reference evidence="1 2" key="1">
    <citation type="submission" date="2020-08" db="EMBL/GenBank/DDBJ databases">
        <title>Genomic Encyclopedia of Type Strains, Phase III (KMG-III): the genomes of soil and plant-associated and newly described type strains.</title>
        <authorList>
            <person name="Whitman W."/>
        </authorList>
    </citation>
    <scope>NUCLEOTIDE SEQUENCE [LARGE SCALE GENOMIC DNA]</scope>
    <source>
        <strain evidence="1 2">CECT 8897</strain>
    </source>
</reference>
<dbReference type="SUPFAM" id="SSF69754">
    <property type="entry name" value="Ribosome binding protein Y (YfiA homologue)"/>
    <property type="match status" value="1"/>
</dbReference>
<protein>
    <submittedName>
        <fullName evidence="1">Ribosome-associated translation inhibitor RaiA</fullName>
    </submittedName>
</protein>
<evidence type="ECO:0000313" key="1">
    <source>
        <dbReference type="EMBL" id="MBB3119400.1"/>
    </source>
</evidence>
<dbReference type="Proteomes" id="UP000541535">
    <property type="component" value="Unassembled WGS sequence"/>
</dbReference>
<name>A0A7W5BBR5_9BURK</name>
<dbReference type="RefSeq" id="WP_183441242.1">
    <property type="nucleotide sequence ID" value="NZ_JACHXD010000006.1"/>
</dbReference>